<gene>
    <name evidence="2" type="ORF">GCM10022403_045490</name>
</gene>
<feature type="compositionally biased region" description="Polar residues" evidence="1">
    <location>
        <begin position="190"/>
        <end position="202"/>
    </location>
</feature>
<keyword evidence="3" id="KW-1185">Reference proteome</keyword>
<dbReference type="Proteomes" id="UP001501009">
    <property type="component" value="Unassembled WGS sequence"/>
</dbReference>
<proteinExistence type="predicted"/>
<feature type="region of interest" description="Disordered" evidence="1">
    <location>
        <begin position="175"/>
        <end position="278"/>
    </location>
</feature>
<evidence type="ECO:0000313" key="3">
    <source>
        <dbReference type="Proteomes" id="UP001501009"/>
    </source>
</evidence>
<evidence type="ECO:0000256" key="1">
    <source>
        <dbReference type="SAM" id="MobiDB-lite"/>
    </source>
</evidence>
<dbReference type="EMBL" id="BAABDE010000020">
    <property type="protein sequence ID" value="GAA3806360.1"/>
    <property type="molecule type" value="Genomic_DNA"/>
</dbReference>
<comment type="caution">
    <text evidence="2">The sequence shown here is derived from an EMBL/GenBank/DDBJ whole genome shotgun (WGS) entry which is preliminary data.</text>
</comment>
<organism evidence="2 3">
    <name type="scientific">Streptomyces coacervatus</name>
    <dbReference type="NCBI Taxonomy" id="647381"/>
    <lineage>
        <taxon>Bacteria</taxon>
        <taxon>Bacillati</taxon>
        <taxon>Actinomycetota</taxon>
        <taxon>Actinomycetes</taxon>
        <taxon>Kitasatosporales</taxon>
        <taxon>Streptomycetaceae</taxon>
        <taxon>Streptomyces</taxon>
    </lineage>
</organism>
<reference evidence="3" key="1">
    <citation type="journal article" date="2019" name="Int. J. Syst. Evol. Microbiol.">
        <title>The Global Catalogue of Microorganisms (GCM) 10K type strain sequencing project: providing services to taxonomists for standard genome sequencing and annotation.</title>
        <authorList>
            <consortium name="The Broad Institute Genomics Platform"/>
            <consortium name="The Broad Institute Genome Sequencing Center for Infectious Disease"/>
            <person name="Wu L."/>
            <person name="Ma J."/>
        </authorList>
    </citation>
    <scope>NUCLEOTIDE SEQUENCE [LARGE SCALE GENOMIC DNA]</scope>
    <source>
        <strain evidence="3">JCM 17138</strain>
    </source>
</reference>
<protein>
    <recommendedName>
        <fullName evidence="4">Secreted protein</fullName>
    </recommendedName>
</protein>
<dbReference type="SUPFAM" id="SSF48619">
    <property type="entry name" value="Phospholipase A2, PLA2"/>
    <property type="match status" value="1"/>
</dbReference>
<accession>A0ABP7I4Z2</accession>
<name>A0ABP7I4Z2_9ACTN</name>
<sequence>MKGEFTMGRHRKPSDSQIPRRVGMGVATAALGVTGLGFASTTAYADSTPFNSDKFSGLMNEPLDTFAAQQNQHDANDSTPDADGMRWDRDGCSVPDSVASVAATVGQPLKGTAADAACNRHDAAYRTLQSAGNWNPNSHADADRRFAADLHDLQQAGKISEVQEASLALGAGLGSKLPSGANGLPAYDESTGSPYEQSGQDTSRTKRSLDDVAPPQEPDDGSLQGAGGPDPDPQEAQDSTAGQEQDLWGDDSFAQSDDVAFPAGDDGSSQVWGGIEER</sequence>
<feature type="region of interest" description="Disordered" evidence="1">
    <location>
        <begin position="1"/>
        <end position="21"/>
    </location>
</feature>
<evidence type="ECO:0000313" key="2">
    <source>
        <dbReference type="EMBL" id="GAA3806360.1"/>
    </source>
</evidence>
<evidence type="ECO:0008006" key="4">
    <source>
        <dbReference type="Google" id="ProtNLM"/>
    </source>
</evidence>
<dbReference type="Gene3D" id="1.20.90.10">
    <property type="entry name" value="Phospholipase A2 domain"/>
    <property type="match status" value="1"/>
</dbReference>
<dbReference type="InterPro" id="IPR036444">
    <property type="entry name" value="PLipase_A2_dom_sf"/>
</dbReference>